<keyword evidence="2" id="KW-0378">Hydrolase</keyword>
<keyword evidence="3" id="KW-1185">Reference proteome</keyword>
<protein>
    <submittedName>
        <fullName evidence="2">Alpha/beta fold hydrolase</fullName>
    </submittedName>
</protein>
<dbReference type="SUPFAM" id="SSF53474">
    <property type="entry name" value="alpha/beta-Hydrolases"/>
    <property type="match status" value="1"/>
</dbReference>
<sequence length="266" mass="30312">MNKSIFANMFVTHKNIRIHYSVTGNGPTLLLLHGFMETSVMWNDYIENLSQTRHVICVDLLGHGKTENIGYIHCMEDMAKAVYAVLDELNVEKIDCIGHSMGGYVALALAELHPELIDDLCLLNSTYEADDEERKILRTRAAQMATTNFDTLVRMSFTNLFPESSQIKFKNDFEKALEIGLKTSKQGFIAGHKGMAIRPNRLDILKKIKGEKVIIIGDKDWIVNKEKIIADTKNTDIKIEVFSEGHMSYIENKSELSYFLKRFSEK</sequence>
<reference evidence="3" key="1">
    <citation type="journal article" date="2019" name="Int. J. Syst. Evol. Microbiol.">
        <title>The Global Catalogue of Microorganisms (GCM) 10K type strain sequencing project: providing services to taxonomists for standard genome sequencing and annotation.</title>
        <authorList>
            <consortium name="The Broad Institute Genomics Platform"/>
            <consortium name="The Broad Institute Genome Sequencing Center for Infectious Disease"/>
            <person name="Wu L."/>
            <person name="Ma J."/>
        </authorList>
    </citation>
    <scope>NUCLEOTIDE SEQUENCE [LARGE SCALE GENOMIC DNA]</scope>
    <source>
        <strain evidence="3">CCUG 62215</strain>
    </source>
</reference>
<accession>A0ABW3N537</accession>
<dbReference type="Proteomes" id="UP001597013">
    <property type="component" value="Unassembled WGS sequence"/>
</dbReference>
<dbReference type="PANTHER" id="PTHR43798">
    <property type="entry name" value="MONOACYLGLYCEROL LIPASE"/>
    <property type="match status" value="1"/>
</dbReference>
<dbReference type="InterPro" id="IPR000073">
    <property type="entry name" value="AB_hydrolase_1"/>
</dbReference>
<evidence type="ECO:0000313" key="2">
    <source>
        <dbReference type="EMBL" id="MFD1062737.1"/>
    </source>
</evidence>
<proteinExistence type="predicted"/>
<gene>
    <name evidence="2" type="ORF">ACFQ1Q_05720</name>
</gene>
<organism evidence="2 3">
    <name type="scientific">Winogradskyella litorisediminis</name>
    <dbReference type="NCBI Taxonomy" id="1156618"/>
    <lineage>
        <taxon>Bacteria</taxon>
        <taxon>Pseudomonadati</taxon>
        <taxon>Bacteroidota</taxon>
        <taxon>Flavobacteriia</taxon>
        <taxon>Flavobacteriales</taxon>
        <taxon>Flavobacteriaceae</taxon>
        <taxon>Winogradskyella</taxon>
    </lineage>
</organism>
<evidence type="ECO:0000259" key="1">
    <source>
        <dbReference type="Pfam" id="PF00561"/>
    </source>
</evidence>
<name>A0ABW3N537_9FLAO</name>
<dbReference type="InterPro" id="IPR029058">
    <property type="entry name" value="AB_hydrolase_fold"/>
</dbReference>
<dbReference type="Gene3D" id="3.40.50.1820">
    <property type="entry name" value="alpha/beta hydrolase"/>
    <property type="match status" value="1"/>
</dbReference>
<dbReference type="RefSeq" id="WP_386128869.1">
    <property type="nucleotide sequence ID" value="NZ_JBHTJL010000009.1"/>
</dbReference>
<dbReference type="Pfam" id="PF00561">
    <property type="entry name" value="Abhydrolase_1"/>
    <property type="match status" value="1"/>
</dbReference>
<feature type="domain" description="AB hydrolase-1" evidence="1">
    <location>
        <begin position="27"/>
        <end position="252"/>
    </location>
</feature>
<dbReference type="GO" id="GO:0016787">
    <property type="term" value="F:hydrolase activity"/>
    <property type="evidence" value="ECO:0007669"/>
    <property type="project" value="UniProtKB-KW"/>
</dbReference>
<evidence type="ECO:0000313" key="3">
    <source>
        <dbReference type="Proteomes" id="UP001597013"/>
    </source>
</evidence>
<dbReference type="PRINTS" id="PR00111">
    <property type="entry name" value="ABHYDROLASE"/>
</dbReference>
<dbReference type="InterPro" id="IPR050266">
    <property type="entry name" value="AB_hydrolase_sf"/>
</dbReference>
<comment type="caution">
    <text evidence="2">The sequence shown here is derived from an EMBL/GenBank/DDBJ whole genome shotgun (WGS) entry which is preliminary data.</text>
</comment>
<dbReference type="EMBL" id="JBHTJL010000009">
    <property type="protein sequence ID" value="MFD1062737.1"/>
    <property type="molecule type" value="Genomic_DNA"/>
</dbReference>